<gene>
    <name evidence="5" type="ORF">BP5553_06962</name>
</gene>
<dbReference type="FunFam" id="3.30.559.30:FF:000003">
    <property type="entry name" value="Nonribosomal peptide synthase SidD"/>
    <property type="match status" value="1"/>
</dbReference>
<evidence type="ECO:0000313" key="6">
    <source>
        <dbReference type="Proteomes" id="UP000254866"/>
    </source>
</evidence>
<dbReference type="NCBIfam" id="TIGR01733">
    <property type="entry name" value="AA-adenyl-dom"/>
    <property type="match status" value="2"/>
</dbReference>
<protein>
    <recommendedName>
        <fullName evidence="4">Carrier domain-containing protein</fullName>
    </recommendedName>
</protein>
<dbReference type="Pfam" id="PF00550">
    <property type="entry name" value="PP-binding"/>
    <property type="match status" value="2"/>
</dbReference>
<dbReference type="Gene3D" id="3.30.559.10">
    <property type="entry name" value="Chloramphenicol acetyltransferase-like domain"/>
    <property type="match status" value="2"/>
</dbReference>
<dbReference type="FunFam" id="3.30.300.30:FF:000015">
    <property type="entry name" value="Nonribosomal peptide synthase SidD"/>
    <property type="match status" value="2"/>
</dbReference>
<dbReference type="InterPro" id="IPR045851">
    <property type="entry name" value="AMP-bd_C_sf"/>
</dbReference>
<dbReference type="GO" id="GO:0005737">
    <property type="term" value="C:cytoplasm"/>
    <property type="evidence" value="ECO:0007669"/>
    <property type="project" value="TreeGrafter"/>
</dbReference>
<keyword evidence="1" id="KW-0596">Phosphopantetheine</keyword>
<dbReference type="GO" id="GO:0043041">
    <property type="term" value="P:amino acid activation for nonribosomal peptide biosynthetic process"/>
    <property type="evidence" value="ECO:0007669"/>
    <property type="project" value="TreeGrafter"/>
</dbReference>
<dbReference type="FunFam" id="1.10.1200.10:FF:000005">
    <property type="entry name" value="Nonribosomal peptide synthetase 1"/>
    <property type="match status" value="2"/>
</dbReference>
<dbReference type="PROSITE" id="PS00012">
    <property type="entry name" value="PHOSPHOPANTETHEINE"/>
    <property type="match status" value="1"/>
</dbReference>
<dbReference type="InterPro" id="IPR000873">
    <property type="entry name" value="AMP-dep_synth/lig_dom"/>
</dbReference>
<dbReference type="PROSITE" id="PS50075">
    <property type="entry name" value="CARRIER"/>
    <property type="match status" value="2"/>
</dbReference>
<keyword evidence="3" id="KW-0436">Ligase</keyword>
<dbReference type="SUPFAM" id="SSF52777">
    <property type="entry name" value="CoA-dependent acyltransferases"/>
    <property type="match status" value="5"/>
</dbReference>
<comment type="caution">
    <text evidence="5">The sequence shown here is derived from an EMBL/GenBank/DDBJ whole genome shotgun (WGS) entry which is preliminary data.</text>
</comment>
<dbReference type="InterPro" id="IPR020806">
    <property type="entry name" value="PKS_PP-bd"/>
</dbReference>
<dbReference type="InterPro" id="IPR023213">
    <property type="entry name" value="CAT-like_dom_sf"/>
</dbReference>
<keyword evidence="2" id="KW-0597">Phosphoprotein</keyword>
<evidence type="ECO:0000256" key="3">
    <source>
        <dbReference type="ARBA" id="ARBA00022598"/>
    </source>
</evidence>
<dbReference type="STRING" id="2656787.A0A370TI42"/>
<evidence type="ECO:0000256" key="2">
    <source>
        <dbReference type="ARBA" id="ARBA00022553"/>
    </source>
</evidence>
<dbReference type="SMART" id="SM00823">
    <property type="entry name" value="PKS_PP"/>
    <property type="match status" value="2"/>
</dbReference>
<dbReference type="CDD" id="cd19545">
    <property type="entry name" value="FUM14_C_NRPS-like"/>
    <property type="match status" value="1"/>
</dbReference>
<dbReference type="RefSeq" id="XP_031867854.1">
    <property type="nucleotide sequence ID" value="XM_032015585.1"/>
</dbReference>
<dbReference type="InterPro" id="IPR009081">
    <property type="entry name" value="PP-bd_ACP"/>
</dbReference>
<dbReference type="InterPro" id="IPR010071">
    <property type="entry name" value="AA_adenyl_dom"/>
</dbReference>
<dbReference type="OrthoDB" id="416786at2759"/>
<dbReference type="Gene3D" id="1.10.1200.10">
    <property type="entry name" value="ACP-like"/>
    <property type="match status" value="2"/>
</dbReference>
<dbReference type="SUPFAM" id="SSF56801">
    <property type="entry name" value="Acetyl-CoA synthetase-like"/>
    <property type="match status" value="2"/>
</dbReference>
<dbReference type="GeneID" id="43599811"/>
<dbReference type="InterPro" id="IPR042099">
    <property type="entry name" value="ANL_N_sf"/>
</dbReference>
<dbReference type="Gene3D" id="3.40.50.12780">
    <property type="entry name" value="N-terminal domain of ligase-like"/>
    <property type="match status" value="2"/>
</dbReference>
<proteinExistence type="predicted"/>
<evidence type="ECO:0000256" key="1">
    <source>
        <dbReference type="ARBA" id="ARBA00022450"/>
    </source>
</evidence>
<dbReference type="CDD" id="cd05918">
    <property type="entry name" value="A_NRPS_SidN3_like"/>
    <property type="match status" value="2"/>
</dbReference>
<dbReference type="GO" id="GO:0031177">
    <property type="term" value="F:phosphopantetheine binding"/>
    <property type="evidence" value="ECO:0007669"/>
    <property type="project" value="InterPro"/>
</dbReference>
<dbReference type="Pfam" id="PF00501">
    <property type="entry name" value="AMP-binding"/>
    <property type="match status" value="2"/>
</dbReference>
<dbReference type="GO" id="GO:0016874">
    <property type="term" value="F:ligase activity"/>
    <property type="evidence" value="ECO:0007669"/>
    <property type="project" value="UniProtKB-KW"/>
</dbReference>
<dbReference type="SUPFAM" id="SSF47336">
    <property type="entry name" value="ACP-like"/>
    <property type="match status" value="2"/>
</dbReference>
<dbReference type="InterPro" id="IPR036736">
    <property type="entry name" value="ACP-like_sf"/>
</dbReference>
<organism evidence="5 6">
    <name type="scientific">Venustampulla echinocandica</name>
    <dbReference type="NCBI Taxonomy" id="2656787"/>
    <lineage>
        <taxon>Eukaryota</taxon>
        <taxon>Fungi</taxon>
        <taxon>Dikarya</taxon>
        <taxon>Ascomycota</taxon>
        <taxon>Pezizomycotina</taxon>
        <taxon>Leotiomycetes</taxon>
        <taxon>Helotiales</taxon>
        <taxon>Pleuroascaceae</taxon>
        <taxon>Venustampulla</taxon>
    </lineage>
</organism>
<dbReference type="Pfam" id="PF00668">
    <property type="entry name" value="Condensation"/>
    <property type="match status" value="2"/>
</dbReference>
<dbReference type="Gene3D" id="3.30.559.30">
    <property type="entry name" value="Nonribosomal peptide synthetase, condensation domain"/>
    <property type="match status" value="2"/>
</dbReference>
<dbReference type="EMBL" id="NPIC01000006">
    <property type="protein sequence ID" value="RDL35031.1"/>
    <property type="molecule type" value="Genomic_DNA"/>
</dbReference>
<dbReference type="InterPro" id="IPR006162">
    <property type="entry name" value="Ppantetheine_attach_site"/>
</dbReference>
<dbReference type="Proteomes" id="UP000254866">
    <property type="component" value="Unassembled WGS sequence"/>
</dbReference>
<sequence length="2496" mass="276950">MAPSFSTITCFPTLNPYPPYSTHQTATSVVSQVVGADRHSILKASGDLEIEPATFFQAAWSLLLLNYVRSEHVSFVCSSKVTGTTQKCILDFQNLNTVLDIAQQIQTSEPGFTSQGRNELDSGILKDHGFSTMLYISTEEHLSHSLDTTVKHEDKIGVVCRVTISESNVEYSIQSRVSLLSAQHANNLVNTFAKIVEVISDNASSPISVQELDMLSDYDRKKIWNWNADVPSPVNACIHQLVGRQCASTPGAEAVCSWDGNLTYIELDRMTSKLAGELSSFGVRPGTKVPICFHKSKWAVVTMLAILKAGGAFVSMDPSHPASRLQKIIQECAAKIVIVGQSTQSILLAANGGLLNVVVVDQYLLDTIRERHESPSVAADVSPEDPAFVLFTSGSTGTPKGIVVSHRAFCSNASTHIPQFKLQHTSRVLQFAHYTYDVSIGEIFSTLLAGGCICVPSDDDRVNQLPSTVQSLNANWAFFTPTVASLFGEDEIAATSLKVLVLGGEMLTEKILKLWANKVHLINVYGPAECSIYCASNPGMKLEDVPSIVGRALGSRIWIAKSDDHNLLVPIGCIGEILVEGPILAQGYLNDAGKTATAFINSPPWHKAPNQYQRLYKTGDLARYMSDGSIQIVGRKDTQVKLRGQRIELGDIEYNLLQILPNKGWRVVVELIKPAGHPLLVAYVSNGSTTDIANYKKTFIVSETAEITTLKEASLENILPRHMIPTAFIQLSKMPMTSGGKTDRRSLCQLGSALSSSELKAFLRETQTKISAQFPSLERESVLSELWAKALGIPIDSIGADDNFFTLGGDSMYAMKLASASRSLGFILTVADIFSRPSLAQMALRLTEMDSSDEYGVIPPFEMLRETSNLSFDTLGDAAQICKVDKDSLEDIYPCTSLQEGLISLSQIESRAYIGQHVFEIPEEFNISRFQEAWDYTIREHSILRTRFVRVIAFSSLLQVALKNWKIQWIEQSGAVGEYLRQDIQLPFQLGDPMVRFALLKSPDNKSSYRTFIFTAHHAMYDGWSLALLFRSVDMFYRSSGLIRSPPYRNFIQSISNQAIDLEYWKSQLQDAQPASFPRLPYPGYRPLTHSSVVADVKVKRYLHSHITTPTIIRAAWALTLGIYSGSEDVIVGVTVSGRNSGFTGIESITGPTFVTLPVRLQPGRQKVAKDFLSEVQRQSAEMIPLEHTSLFKISRLSPSIRQACEFQNLLVIQPRTSISIQKNESNNILCGLEKLGSKICYTYGIVVECTLGLDGFTVNAMFDEAMLDIGQVERIIFKFKDIAQHMFSGSLDQRLEEFVGVSPHELATICEWNKEVPEPIAMFTHKLISKHAETNPKSQAVSAWDGDLSLEQLDELSSILAAKLISLGVTPETVVSMCFEKSKYAIVSLLAILKAGAVYNPLDPSHPQIRLQAICRQTKARICLTSAQSLVSCQSVFSTCIVIDDSIVQNYKEFSPLAWQSVHITPENAAYVIFTSGSSGEPKGVVIEHKALMLSAAMHGKTMGMAQTTRSIQFSSFTFDISLTDIITTLLYGGCICIPSEDDRMNNLHGAITQFQSNWALLTPSLASTIVPESVPTLKTLVLAGEPMNRSHVQNWAKRVKLINGYGPTECCIFSMVNNSGMISVEPTNIGTAVGAVSWIVDALDYNKLAPIGAVGELLLSGHILARGYLNDPQKSAAAFVVEPAWSQLISPGHRGRFYRTGDLVRYNPDGSITYIGRKDTQVKLHGQRMELGEVEHHLRQILGTRREFVGAAAEIITPKGSHKSFVGAFICFESRIDVREEVSKESVEIITAIFDELRTHMLQVLPQYMVPAQFIPFKSLPLTTAGKLNRQMLRSIASDLTLKSLSRFTVSQSLHQDPQTAMEHRLQNIWSTVLETDKDSIGRHDNFFALGGDSLAALRLVSIASADGLLLTVADVFSHSLLSSMSAHISESIEKRTSDSAVIKEVQVKPDLGKIVDDSVWRGVSVQLSMDSDQIENIYESTDYQGWSTLTSLLKTRGNTNYYIFDFSGPLDPVRLKAACHRITRHHDLLRTVFTAWKRQVLQVVLKSPEISFEYVEGAKGAVDVAKGLMHLDLKKDVRLGDLATWYKLVQQDENHNALLMKVSHAQYDGVSLDQIRENLCAAYSGKSLQTGPSFANFIHYANTAKVESFWRKYLEGSTMPEIINHTGPAYRNVFNCTVKRLIPAVSLSQHGITDSNLVKAAWAYTLARLTRIPDVVFAVLVSGRNVPIQGISKIGGPTINYTPWRIKMKNGCTPMDICRSVQEQQVTTMPYESTYYRRIIERYTTWPKWTRFTSIVHHMSIFDISDMELEGTPCKILTYDPGCDRTDLWVRSKHADGMLDIIIHSCHEAVPREFTQQLLDHLCDAILQFHEKPDEPLPQPSTWAECSLPETPLKTLPEPQNFESVSFESSKYKGLIQRAWQEVLQIGEGLESDVVISHNTPFFDVWGDMLAAQQFAEFYSANINAKILLEDVMEFPTMKGQVVLLEKKENQRI</sequence>
<dbReference type="PROSITE" id="PS00455">
    <property type="entry name" value="AMP_BINDING"/>
    <property type="match status" value="2"/>
</dbReference>
<feature type="domain" description="Carrier" evidence="4">
    <location>
        <begin position="1859"/>
        <end position="1935"/>
    </location>
</feature>
<dbReference type="FunFam" id="3.40.50.12780:FF:000014">
    <property type="entry name" value="Nonribosomal peptide synthetase 1"/>
    <property type="match status" value="2"/>
</dbReference>
<reference evidence="5 6" key="1">
    <citation type="journal article" date="2018" name="IMA Fungus">
        <title>IMA Genome-F 9: Draft genome sequence of Annulohypoxylon stygium, Aspergillus mulundensis, Berkeleyomyces basicola (syn. Thielaviopsis basicola), Ceratocystis smalleyi, two Cercospora beticola strains, Coleophoma cylindrospora, Fusarium fracticaudum, Phialophora cf. hyalina, and Morchella septimelata.</title>
        <authorList>
            <person name="Wingfield B.D."/>
            <person name="Bills G.F."/>
            <person name="Dong Y."/>
            <person name="Huang W."/>
            <person name="Nel W.J."/>
            <person name="Swalarsk-Parry B.S."/>
            <person name="Vaghefi N."/>
            <person name="Wilken P.M."/>
            <person name="An Z."/>
            <person name="de Beer Z.W."/>
            <person name="De Vos L."/>
            <person name="Chen L."/>
            <person name="Duong T.A."/>
            <person name="Gao Y."/>
            <person name="Hammerbacher A."/>
            <person name="Kikkert J.R."/>
            <person name="Li Y."/>
            <person name="Li H."/>
            <person name="Li K."/>
            <person name="Li Q."/>
            <person name="Liu X."/>
            <person name="Ma X."/>
            <person name="Naidoo K."/>
            <person name="Pethybridge S.J."/>
            <person name="Sun J."/>
            <person name="Steenkamp E.T."/>
            <person name="van der Nest M.A."/>
            <person name="van Wyk S."/>
            <person name="Wingfield M.J."/>
            <person name="Xiong C."/>
            <person name="Yue Q."/>
            <person name="Zhang X."/>
        </authorList>
    </citation>
    <scope>NUCLEOTIDE SEQUENCE [LARGE SCALE GENOMIC DNA]</scope>
    <source>
        <strain evidence="5 6">BP 5553</strain>
    </source>
</reference>
<accession>A0A370TI42</accession>
<dbReference type="PANTHER" id="PTHR45527:SF1">
    <property type="entry name" value="FATTY ACID SYNTHASE"/>
    <property type="match status" value="1"/>
</dbReference>
<feature type="domain" description="Carrier" evidence="4">
    <location>
        <begin position="774"/>
        <end position="850"/>
    </location>
</feature>
<keyword evidence="6" id="KW-1185">Reference proteome</keyword>
<dbReference type="InterPro" id="IPR020845">
    <property type="entry name" value="AMP-binding_CS"/>
</dbReference>
<dbReference type="GO" id="GO:0044550">
    <property type="term" value="P:secondary metabolite biosynthetic process"/>
    <property type="evidence" value="ECO:0007669"/>
    <property type="project" value="TreeGrafter"/>
</dbReference>
<name>A0A370TI42_9HELO</name>
<dbReference type="InterPro" id="IPR001242">
    <property type="entry name" value="Condensation_dom"/>
</dbReference>
<evidence type="ECO:0000259" key="4">
    <source>
        <dbReference type="PROSITE" id="PS50075"/>
    </source>
</evidence>
<dbReference type="Gene3D" id="3.30.300.30">
    <property type="match status" value="2"/>
</dbReference>
<evidence type="ECO:0000313" key="5">
    <source>
        <dbReference type="EMBL" id="RDL35031.1"/>
    </source>
</evidence>
<dbReference type="PANTHER" id="PTHR45527">
    <property type="entry name" value="NONRIBOSOMAL PEPTIDE SYNTHETASE"/>
    <property type="match status" value="1"/>
</dbReference>